<gene>
    <name evidence="2" type="ORF">C7B64_16430</name>
</gene>
<evidence type="ECO:0000256" key="1">
    <source>
        <dbReference type="SAM" id="MobiDB-lite"/>
    </source>
</evidence>
<dbReference type="EMBL" id="PVWJ01000087">
    <property type="protein sequence ID" value="PSB01811.1"/>
    <property type="molecule type" value="Genomic_DNA"/>
</dbReference>
<evidence type="ECO:0000313" key="2">
    <source>
        <dbReference type="EMBL" id="PSB01811.1"/>
    </source>
</evidence>
<reference evidence="2 3" key="2">
    <citation type="submission" date="2018-03" db="EMBL/GenBank/DDBJ databases">
        <title>The ancient ancestry and fast evolution of plastids.</title>
        <authorList>
            <person name="Moore K.R."/>
            <person name="Magnabosco C."/>
            <person name="Momper L."/>
            <person name="Gold D.A."/>
            <person name="Bosak T."/>
            <person name="Fournier G.P."/>
        </authorList>
    </citation>
    <scope>NUCLEOTIDE SEQUENCE [LARGE SCALE GENOMIC DNA]</scope>
    <source>
        <strain evidence="2 3">CCAP 1448/3</strain>
    </source>
</reference>
<sequence length="218" mass="23856">MHIFSKKQLGLSVFIPVILAGFLPISGCNSPKESNTQTASPSPSAQISTPETSSPSVTPNTSSNTGNWYSYKSEDSSYSADFPAKPQEQKRTVNSAGKEINFILVNYPDQANKRFYATAVSNVPLPPGTKFDVEKGLDGARDNAARSANAKITKETKIKLNGYEGRELIMQGQGTLVAKQRMFADPKNFKLYQAILVAEDGNVEFPEGQKFFDSFQIK</sequence>
<organism evidence="2 3">
    <name type="scientific">Merismopedia glauca CCAP 1448/3</name>
    <dbReference type="NCBI Taxonomy" id="1296344"/>
    <lineage>
        <taxon>Bacteria</taxon>
        <taxon>Bacillati</taxon>
        <taxon>Cyanobacteriota</taxon>
        <taxon>Cyanophyceae</taxon>
        <taxon>Synechococcales</taxon>
        <taxon>Merismopediaceae</taxon>
        <taxon>Merismopedia</taxon>
    </lineage>
</organism>
<reference evidence="2 3" key="1">
    <citation type="submission" date="2018-02" db="EMBL/GenBank/DDBJ databases">
        <authorList>
            <person name="Cohen D.B."/>
            <person name="Kent A.D."/>
        </authorList>
    </citation>
    <scope>NUCLEOTIDE SEQUENCE [LARGE SCALE GENOMIC DNA]</scope>
    <source>
        <strain evidence="2 3">CCAP 1448/3</strain>
    </source>
</reference>
<protein>
    <submittedName>
        <fullName evidence="2">Uncharacterized protein</fullName>
    </submittedName>
</protein>
<keyword evidence="3" id="KW-1185">Reference proteome</keyword>
<feature type="compositionally biased region" description="Low complexity" evidence="1">
    <location>
        <begin position="48"/>
        <end position="67"/>
    </location>
</feature>
<accession>A0A2T1C0M1</accession>
<dbReference type="AlphaFoldDB" id="A0A2T1C0M1"/>
<feature type="compositionally biased region" description="Polar residues" evidence="1">
    <location>
        <begin position="31"/>
        <end position="47"/>
    </location>
</feature>
<proteinExistence type="predicted"/>
<dbReference type="RefSeq" id="WP_106289742.1">
    <property type="nucleotide sequence ID" value="NZ_CAWNTC010000115.1"/>
</dbReference>
<dbReference type="OrthoDB" id="561097at2"/>
<feature type="region of interest" description="Disordered" evidence="1">
    <location>
        <begin position="31"/>
        <end position="68"/>
    </location>
</feature>
<dbReference type="Proteomes" id="UP000238762">
    <property type="component" value="Unassembled WGS sequence"/>
</dbReference>
<comment type="caution">
    <text evidence="2">The sequence shown here is derived from an EMBL/GenBank/DDBJ whole genome shotgun (WGS) entry which is preliminary data.</text>
</comment>
<evidence type="ECO:0000313" key="3">
    <source>
        <dbReference type="Proteomes" id="UP000238762"/>
    </source>
</evidence>
<name>A0A2T1C0M1_9CYAN</name>